<feature type="region of interest" description="Disordered" evidence="1">
    <location>
        <begin position="1"/>
        <end position="80"/>
    </location>
</feature>
<proteinExistence type="predicted"/>
<gene>
    <name evidence="2" type="ORF">SPSK_00958</name>
</gene>
<evidence type="ECO:0000313" key="3">
    <source>
        <dbReference type="Proteomes" id="UP000033710"/>
    </source>
</evidence>
<sequence>MSIIAETETAKQASVQTVTEMEKRDGAPPKNGKEHKKMFLFIERPGRMVIGQENENQKGRGKKPGDPVDGQAQHRKLLNG</sequence>
<evidence type="ECO:0000313" key="2">
    <source>
        <dbReference type="EMBL" id="KJR81706.1"/>
    </source>
</evidence>
<protein>
    <submittedName>
        <fullName evidence="2">Uncharacterized protein</fullName>
    </submittedName>
</protein>
<dbReference type="AlphaFoldDB" id="A0A0F2M0M8"/>
<reference evidence="2 3" key="2">
    <citation type="journal article" date="2015" name="Eukaryot. Cell">
        <title>Asexual propagation of a virulent clone complex in a human and feline outbreak of sporotrichosis.</title>
        <authorList>
            <person name="Teixeira Mde M."/>
            <person name="Rodrigues A.M."/>
            <person name="Tsui C.K."/>
            <person name="de Almeida L.G."/>
            <person name="Van Diepeningen A.D."/>
            <person name="van den Ende B.G."/>
            <person name="Fernandes G.F."/>
            <person name="Kano R."/>
            <person name="Hamelin R.C."/>
            <person name="Lopes-Bezerra L.M."/>
            <person name="Vasconcelos A.T."/>
            <person name="de Hoog S."/>
            <person name="de Camargo Z.P."/>
            <person name="Felipe M.S."/>
        </authorList>
    </citation>
    <scope>NUCLEOTIDE SEQUENCE [LARGE SCALE GENOMIC DNA]</scope>
    <source>
        <strain evidence="2 3">1099-18</strain>
    </source>
</reference>
<dbReference type="EMBL" id="AXCR01000011">
    <property type="protein sequence ID" value="KJR81706.1"/>
    <property type="molecule type" value="Genomic_DNA"/>
</dbReference>
<dbReference type="GeneID" id="27663174"/>
<feature type="compositionally biased region" description="Polar residues" evidence="1">
    <location>
        <begin position="10"/>
        <end position="19"/>
    </location>
</feature>
<dbReference type="KEGG" id="ssck:SPSK_00958"/>
<name>A0A0F2M0M8_SPOSC</name>
<dbReference type="VEuPathDB" id="FungiDB:SPSK_00958"/>
<feature type="compositionally biased region" description="Basic and acidic residues" evidence="1">
    <location>
        <begin position="55"/>
        <end position="66"/>
    </location>
</feature>
<evidence type="ECO:0000256" key="1">
    <source>
        <dbReference type="SAM" id="MobiDB-lite"/>
    </source>
</evidence>
<comment type="caution">
    <text evidence="2">The sequence shown here is derived from an EMBL/GenBank/DDBJ whole genome shotgun (WGS) entry which is preliminary data.</text>
</comment>
<accession>A0A0F2M0M8</accession>
<reference evidence="2 3" key="1">
    <citation type="journal article" date="2014" name="BMC Genomics">
        <title>Comparative genomics of the major fungal agents of human and animal Sporotrichosis: Sporothrix schenckii and Sporothrix brasiliensis.</title>
        <authorList>
            <person name="Teixeira M.M."/>
            <person name="de Almeida L.G."/>
            <person name="Kubitschek-Barreira P."/>
            <person name="Alves F.L."/>
            <person name="Kioshima E.S."/>
            <person name="Abadio A.K."/>
            <person name="Fernandes L."/>
            <person name="Derengowski L.S."/>
            <person name="Ferreira K.S."/>
            <person name="Souza R.C."/>
            <person name="Ruiz J.C."/>
            <person name="de Andrade N.C."/>
            <person name="Paes H.C."/>
            <person name="Nicola A.M."/>
            <person name="Albuquerque P."/>
            <person name="Gerber A.L."/>
            <person name="Martins V.P."/>
            <person name="Peconick L.D."/>
            <person name="Neto A.V."/>
            <person name="Chaucanez C.B."/>
            <person name="Silva P.A."/>
            <person name="Cunha O.L."/>
            <person name="de Oliveira F.F."/>
            <person name="dos Santos T.C."/>
            <person name="Barros A.L."/>
            <person name="Soares M.A."/>
            <person name="de Oliveira L.M."/>
            <person name="Marini M.M."/>
            <person name="Villalobos-Duno H."/>
            <person name="Cunha M.M."/>
            <person name="de Hoog S."/>
            <person name="da Silveira J.F."/>
            <person name="Henrissat B."/>
            <person name="Nino-Vega G.A."/>
            <person name="Cisalpino P.S."/>
            <person name="Mora-Montes H.M."/>
            <person name="Almeida S.R."/>
            <person name="Stajich J.E."/>
            <person name="Lopes-Bezerra L.M."/>
            <person name="Vasconcelos A.T."/>
            <person name="Felipe M.S."/>
        </authorList>
    </citation>
    <scope>NUCLEOTIDE SEQUENCE [LARGE SCALE GENOMIC DNA]</scope>
    <source>
        <strain evidence="2 3">1099-18</strain>
    </source>
</reference>
<organism evidence="2 3">
    <name type="scientific">Sporothrix schenckii 1099-18</name>
    <dbReference type="NCBI Taxonomy" id="1397361"/>
    <lineage>
        <taxon>Eukaryota</taxon>
        <taxon>Fungi</taxon>
        <taxon>Dikarya</taxon>
        <taxon>Ascomycota</taxon>
        <taxon>Pezizomycotina</taxon>
        <taxon>Sordariomycetes</taxon>
        <taxon>Sordariomycetidae</taxon>
        <taxon>Ophiostomatales</taxon>
        <taxon>Ophiostomataceae</taxon>
        <taxon>Sporothrix</taxon>
    </lineage>
</organism>
<dbReference type="RefSeq" id="XP_016584382.1">
    <property type="nucleotide sequence ID" value="XM_016727897.1"/>
</dbReference>
<dbReference type="Proteomes" id="UP000033710">
    <property type="component" value="Unassembled WGS sequence"/>
</dbReference>